<evidence type="ECO:0000256" key="5">
    <source>
        <dbReference type="PIRSR" id="PIRSR000097-2"/>
    </source>
</evidence>
<comment type="similarity">
    <text evidence="1">Belongs to the aldo/keto reductase family.</text>
</comment>
<feature type="active site" description="Proton donor" evidence="4">
    <location>
        <position position="35"/>
    </location>
</feature>
<dbReference type="InterPro" id="IPR018170">
    <property type="entry name" value="Aldo/ket_reductase_CS"/>
</dbReference>
<organism evidence="8 9">
    <name type="scientific">Fusobacterium nucleatum subsp. polymorphum</name>
    <name type="common">Fusobacterium polymorphum</name>
    <dbReference type="NCBI Taxonomy" id="76857"/>
    <lineage>
        <taxon>Bacteria</taxon>
        <taxon>Fusobacteriati</taxon>
        <taxon>Fusobacteriota</taxon>
        <taxon>Fusobacteriia</taxon>
        <taxon>Fusobacteriales</taxon>
        <taxon>Fusobacteriaceae</taxon>
        <taxon>Fusobacterium</taxon>
    </lineage>
</organism>
<dbReference type="PANTHER" id="PTHR43827:SF3">
    <property type="entry name" value="NADP-DEPENDENT OXIDOREDUCTASE DOMAIN-CONTAINING PROTEIN"/>
    <property type="match status" value="1"/>
</dbReference>
<gene>
    <name evidence="8" type="ORF">CA836_03225</name>
</gene>
<dbReference type="Pfam" id="PF00248">
    <property type="entry name" value="Aldo_ket_red"/>
    <property type="match status" value="1"/>
</dbReference>
<name>A0A2C6BY02_FUSNP</name>
<feature type="binding site" evidence="5">
    <location>
        <position position="93"/>
    </location>
    <ligand>
        <name>substrate</name>
    </ligand>
</feature>
<evidence type="ECO:0000256" key="4">
    <source>
        <dbReference type="PIRSR" id="PIRSR000097-1"/>
    </source>
</evidence>
<evidence type="ECO:0000256" key="6">
    <source>
        <dbReference type="PIRSR" id="PIRSR000097-3"/>
    </source>
</evidence>
<dbReference type="CDD" id="cd19133">
    <property type="entry name" value="AKR_AKR5F1"/>
    <property type="match status" value="1"/>
</dbReference>
<evidence type="ECO:0000313" key="8">
    <source>
        <dbReference type="EMBL" id="PHH98834.1"/>
    </source>
</evidence>
<dbReference type="Gene3D" id="3.20.20.100">
    <property type="entry name" value="NADP-dependent oxidoreductase domain"/>
    <property type="match status" value="1"/>
</dbReference>
<dbReference type="FunFam" id="3.20.20.100:FF:000015">
    <property type="entry name" value="Oxidoreductase, aldo/keto reductase family"/>
    <property type="match status" value="1"/>
</dbReference>
<accession>A0A2C6BY02</accession>
<dbReference type="GO" id="GO:0016616">
    <property type="term" value="F:oxidoreductase activity, acting on the CH-OH group of donors, NAD or NADP as acceptor"/>
    <property type="evidence" value="ECO:0007669"/>
    <property type="project" value="UniProtKB-ARBA"/>
</dbReference>
<dbReference type="Proteomes" id="UP000223525">
    <property type="component" value="Unassembled WGS sequence"/>
</dbReference>
<evidence type="ECO:0000259" key="7">
    <source>
        <dbReference type="Pfam" id="PF00248"/>
    </source>
</evidence>
<dbReference type="PRINTS" id="PR00069">
    <property type="entry name" value="ALDKETRDTASE"/>
</dbReference>
<keyword evidence="2" id="KW-0521">NADP</keyword>
<feature type="domain" description="NADP-dependent oxidoreductase" evidence="7">
    <location>
        <begin position="13"/>
        <end position="244"/>
    </location>
</feature>
<dbReference type="AlphaFoldDB" id="A0A2C6BY02"/>
<evidence type="ECO:0000313" key="9">
    <source>
        <dbReference type="Proteomes" id="UP000223525"/>
    </source>
</evidence>
<evidence type="ECO:0000256" key="1">
    <source>
        <dbReference type="ARBA" id="ARBA00007905"/>
    </source>
</evidence>
<evidence type="ECO:0000256" key="3">
    <source>
        <dbReference type="ARBA" id="ARBA00023002"/>
    </source>
</evidence>
<dbReference type="InterPro" id="IPR036812">
    <property type="entry name" value="NAD(P)_OxRdtase_dom_sf"/>
</dbReference>
<dbReference type="PIRSF" id="PIRSF000097">
    <property type="entry name" value="AKR"/>
    <property type="match status" value="1"/>
</dbReference>
<dbReference type="PROSITE" id="PS00798">
    <property type="entry name" value="ALDOKETO_REDUCTASE_1"/>
    <property type="match status" value="1"/>
</dbReference>
<reference evidence="8 9" key="1">
    <citation type="submission" date="2017-06" db="EMBL/GenBank/DDBJ databases">
        <title>Draft genome sequence of Fusobacterium nucleatum subsp. polymorphum KCOM 1248 (=ChDC F113).</title>
        <authorList>
            <person name="Kook J.-K."/>
            <person name="Park S.-N."/>
            <person name="Lim Y.K."/>
            <person name="Roh H."/>
        </authorList>
    </citation>
    <scope>NUCLEOTIDE SEQUENCE [LARGE SCALE GENOMIC DNA]</scope>
    <source>
        <strain evidence="9">KCOM 1248 (ChDC F113)</strain>
    </source>
</reference>
<protein>
    <submittedName>
        <fullName evidence="8">2,5-diketo-D-gluconic acid reductase</fullName>
    </submittedName>
</protein>
<feature type="site" description="Lowers pKa of active site Tyr" evidence="6">
    <location>
        <position position="60"/>
    </location>
</feature>
<comment type="caution">
    <text evidence="8">The sequence shown here is derived from an EMBL/GenBank/DDBJ whole genome shotgun (WGS) entry which is preliminary data.</text>
</comment>
<dbReference type="SUPFAM" id="SSF51430">
    <property type="entry name" value="NAD(P)-linked oxidoreductase"/>
    <property type="match status" value="1"/>
</dbReference>
<dbReference type="InterPro" id="IPR020471">
    <property type="entry name" value="AKR"/>
</dbReference>
<dbReference type="PANTHER" id="PTHR43827">
    <property type="entry name" value="2,5-DIKETO-D-GLUCONIC ACID REDUCTASE"/>
    <property type="match status" value="1"/>
</dbReference>
<proteinExistence type="inferred from homology"/>
<sequence length="267" mass="31143">MLLTVYQIPDLKECERVVSKAIEVGYRSIDTAQVYGNEEAVGNAIKKSGIDRKEFFITTKVWISNSGYEKAKASIDESLKKLQTDYIDLLLIHQPFGDYYGTYRAMEEYYKVGKLRAIGVSNFFPDRFVDFVHFVEIKPMVNQVETHVFNQQIIPQEIMKEYGTQIESWGPFAEGKNNLFTNETLVEIGKKYNKTAAQIALRYLIQRDVVVIPKTVRKERMIQNFDVFNFELNEEDMKEILKLDKKESLFLSHYDPETVKLLVNYKI</sequence>
<dbReference type="InterPro" id="IPR023210">
    <property type="entry name" value="NADP_OxRdtase_dom"/>
</dbReference>
<dbReference type="EMBL" id="NIRK01000001">
    <property type="protein sequence ID" value="PHH98834.1"/>
    <property type="molecule type" value="Genomic_DNA"/>
</dbReference>
<evidence type="ECO:0000256" key="2">
    <source>
        <dbReference type="ARBA" id="ARBA00022857"/>
    </source>
</evidence>
<keyword evidence="3" id="KW-0560">Oxidoreductase</keyword>